<dbReference type="Proteomes" id="UP000010482">
    <property type="component" value="Chromosome"/>
</dbReference>
<dbReference type="KEGG" id="dsl:Dacsa_3564"/>
<dbReference type="STRING" id="13035.Dacsa_3564"/>
<organism evidence="1 2">
    <name type="scientific">Dactylococcopsis salina (strain PCC 8305)</name>
    <name type="common">Myxobactron salinum</name>
    <dbReference type="NCBI Taxonomy" id="13035"/>
    <lineage>
        <taxon>Bacteria</taxon>
        <taxon>Bacillati</taxon>
        <taxon>Cyanobacteriota</taxon>
        <taxon>Cyanophyceae</taxon>
        <taxon>Nodosilineales</taxon>
        <taxon>Cymatolegaceae</taxon>
        <taxon>Dactylococcopsis</taxon>
    </lineage>
</organism>
<dbReference type="OrthoDB" id="531962at2"/>
<evidence type="ECO:0000313" key="1">
    <source>
        <dbReference type="EMBL" id="AFZ52047.1"/>
    </source>
</evidence>
<dbReference type="HOGENOM" id="CLU_1537561_0_0_3"/>
<evidence type="ECO:0000313" key="2">
    <source>
        <dbReference type="Proteomes" id="UP000010482"/>
    </source>
</evidence>
<dbReference type="eggNOG" id="ENOG50336I9">
    <property type="taxonomic scope" value="Bacteria"/>
</dbReference>
<reference evidence="1" key="1">
    <citation type="submission" date="2012-04" db="EMBL/GenBank/DDBJ databases">
        <title>Finished genome of Dactylococcopsis salina PCC 8305.</title>
        <authorList>
            <consortium name="US DOE Joint Genome Institute"/>
            <person name="Gugger M."/>
            <person name="Coursin T."/>
            <person name="Rippka R."/>
            <person name="Tandeau De Marsac N."/>
            <person name="Huntemann M."/>
            <person name="Wei C.-L."/>
            <person name="Han J."/>
            <person name="Detter J.C."/>
            <person name="Han C."/>
            <person name="Tapia R."/>
            <person name="Daligault H."/>
            <person name="Chen A."/>
            <person name="Krypides N."/>
            <person name="Mavromatis K."/>
            <person name="Markowitz V."/>
            <person name="Szeto E."/>
            <person name="Ivanova N."/>
            <person name="Ovchinnikova G."/>
            <person name="Pagani I."/>
            <person name="Pati A."/>
            <person name="Goodwin L."/>
            <person name="Peters L."/>
            <person name="Pitluck S."/>
            <person name="Woyke T."/>
            <person name="Kerfeld C."/>
        </authorList>
    </citation>
    <scope>NUCLEOTIDE SEQUENCE [LARGE SCALE GENOMIC DNA]</scope>
    <source>
        <strain evidence="1">PCC 8305</strain>
    </source>
</reference>
<proteinExistence type="predicted"/>
<name>K9YZY7_DACS8</name>
<dbReference type="AlphaFoldDB" id="K9YZY7"/>
<protein>
    <submittedName>
        <fullName evidence="1">Uncharacterized protein</fullName>
    </submittedName>
</protein>
<accession>K9YZY7</accession>
<gene>
    <name evidence="1" type="ORF">Dacsa_3564</name>
</gene>
<keyword evidence="2" id="KW-1185">Reference proteome</keyword>
<dbReference type="RefSeq" id="WP_015231021.1">
    <property type="nucleotide sequence ID" value="NC_019780.1"/>
</dbReference>
<dbReference type="EMBL" id="CP003944">
    <property type="protein sequence ID" value="AFZ52047.1"/>
    <property type="molecule type" value="Genomic_DNA"/>
</dbReference>
<sequence>MLSKTPVSFLSLPLATYWDFAGVDGLAFASSLAGETAHRLSVFQSQTITIAGETCSLLRLCEKNFRLSASQTATEKIESHLKPAQNHWCVWVNRCENLGILALPDAWGMTFLQENATPKPPHRLQGLWRDRAVPARLNGTAILIWRRPQWVELQLALSQKNDLEAAINPPNDQA</sequence>